<dbReference type="EMBL" id="CP002408">
    <property type="protein sequence ID" value="AFU59737.1"/>
    <property type="molecule type" value="Genomic_DNA"/>
</dbReference>
<feature type="transmembrane region" description="Helical" evidence="5">
    <location>
        <begin position="111"/>
        <end position="135"/>
    </location>
</feature>
<keyword evidence="8" id="KW-1185">Reference proteome</keyword>
<dbReference type="InterPro" id="IPR022764">
    <property type="entry name" value="Peptidase_S54_rhomboid_dom"/>
</dbReference>
<evidence type="ECO:0000256" key="2">
    <source>
        <dbReference type="ARBA" id="ARBA00022692"/>
    </source>
</evidence>
<keyword evidence="2 5" id="KW-0812">Transmembrane</keyword>
<evidence type="ECO:0000256" key="5">
    <source>
        <dbReference type="SAM" id="Phobius"/>
    </source>
</evidence>
<evidence type="ECO:0000256" key="1">
    <source>
        <dbReference type="ARBA" id="ARBA00004141"/>
    </source>
</evidence>
<comment type="subcellular location">
    <subcellularLocation>
        <location evidence="1">Membrane</location>
        <topology evidence="1">Multi-pass membrane protein</topology>
    </subcellularLocation>
</comment>
<keyword evidence="4 5" id="KW-0472">Membrane</keyword>
<dbReference type="InParanoid" id="K0ILW5"/>
<evidence type="ECO:0000256" key="4">
    <source>
        <dbReference type="ARBA" id="ARBA00023136"/>
    </source>
</evidence>
<dbReference type="SUPFAM" id="SSF144091">
    <property type="entry name" value="Rhomboid-like"/>
    <property type="match status" value="1"/>
</dbReference>
<evidence type="ECO:0000313" key="8">
    <source>
        <dbReference type="Proteomes" id="UP000008037"/>
    </source>
</evidence>
<keyword evidence="3 5" id="KW-1133">Transmembrane helix</keyword>
<organism evidence="7 8">
    <name type="scientific">Nitrososphaera gargensis (strain Ga9.2)</name>
    <dbReference type="NCBI Taxonomy" id="1237085"/>
    <lineage>
        <taxon>Archaea</taxon>
        <taxon>Nitrososphaerota</taxon>
        <taxon>Nitrososphaeria</taxon>
        <taxon>Nitrososphaerales</taxon>
        <taxon>Nitrososphaeraceae</taxon>
        <taxon>Nitrososphaera</taxon>
    </lineage>
</organism>
<dbReference type="Gene3D" id="1.20.1540.10">
    <property type="entry name" value="Rhomboid-like"/>
    <property type="match status" value="1"/>
</dbReference>
<dbReference type="HOGENOM" id="CLU_945332_0_0_2"/>
<dbReference type="STRING" id="1237085.Ngar_c28170"/>
<dbReference type="Pfam" id="PF01694">
    <property type="entry name" value="Rhomboid"/>
    <property type="match status" value="1"/>
</dbReference>
<dbReference type="PANTHER" id="PTHR43066">
    <property type="entry name" value="RHOMBOID-RELATED PROTEIN"/>
    <property type="match status" value="1"/>
</dbReference>
<dbReference type="BioCyc" id="CNIT1237085:G1324-2817-MONOMER"/>
<dbReference type="GO" id="GO:0004252">
    <property type="term" value="F:serine-type endopeptidase activity"/>
    <property type="evidence" value="ECO:0007669"/>
    <property type="project" value="InterPro"/>
</dbReference>
<dbReference type="PATRIC" id="fig|1237085.11.peg.2782"/>
<accession>K0ILW5</accession>
<name>K0ILW5_NITGG</name>
<dbReference type="KEGG" id="nga:Ngar_c28170"/>
<gene>
    <name evidence="7" type="ordered locus">Ngar_c28170</name>
</gene>
<feature type="transmembrane region" description="Helical" evidence="5">
    <location>
        <begin position="155"/>
        <end position="174"/>
    </location>
</feature>
<feature type="transmembrane region" description="Helical" evidence="5">
    <location>
        <begin position="20"/>
        <end position="47"/>
    </location>
</feature>
<feature type="transmembrane region" description="Helical" evidence="5">
    <location>
        <begin position="86"/>
        <end position="104"/>
    </location>
</feature>
<evidence type="ECO:0000313" key="7">
    <source>
        <dbReference type="EMBL" id="AFU59737.1"/>
    </source>
</evidence>
<evidence type="ECO:0000259" key="6">
    <source>
        <dbReference type="Pfam" id="PF01694"/>
    </source>
</evidence>
<dbReference type="AlphaFoldDB" id="K0ILW5"/>
<dbReference type="Proteomes" id="UP000008037">
    <property type="component" value="Chromosome"/>
</dbReference>
<feature type="transmembrane region" description="Helical" evidence="5">
    <location>
        <begin position="59"/>
        <end position="80"/>
    </location>
</feature>
<evidence type="ECO:0000256" key="3">
    <source>
        <dbReference type="ARBA" id="ARBA00022989"/>
    </source>
</evidence>
<dbReference type="GO" id="GO:0016020">
    <property type="term" value="C:membrane"/>
    <property type="evidence" value="ECO:0007669"/>
    <property type="project" value="UniProtKB-SubCell"/>
</dbReference>
<protein>
    <submittedName>
        <fullName evidence="7">Putative rhomboid family protein</fullName>
    </submittedName>
</protein>
<feature type="domain" description="Peptidase S54 rhomboid" evidence="6">
    <location>
        <begin position="22"/>
        <end position="172"/>
    </location>
</feature>
<dbReference type="InterPro" id="IPR035952">
    <property type="entry name" value="Rhomboid-like_sf"/>
</dbReference>
<dbReference type="PANTHER" id="PTHR43066:SF11">
    <property type="entry name" value="PEPTIDASE S54 RHOMBOID DOMAIN-CONTAINING PROTEIN"/>
    <property type="match status" value="1"/>
</dbReference>
<proteinExistence type="predicted"/>
<sequence length="294" mass="31553">MFMTYGAVPDRLFNDFPASAPTILTSMFMHGGIAHIIGNMVFLFVFGDNIEDKYGRIKYILIYIGWGVAAALAHSAYAVSTGEGEIPAVGASGAISGILGAYMVMFPRARIFTVIAAFFLYTVRIPVLIYIPLWFAMQVIFAVIGQLGPAGTAGVAYLAHIGGFVAGVAVGLAWKALPDSIKYKEGIAAAAGGAKPAFRGPMFRKTRPRIEDVATAAPEVIEGPDYYEVIAEIRGVSDASDITASYDADSRQVRIVAHGTRKYEMSAKLPATAVNPVVKYIQYLNGIARIRLTK</sequence>
<reference evidence="7" key="1">
    <citation type="journal article" date="2012" name="Environ. Microbiol.">
        <title>The genome of the ammonia-oxidizing Candidatus Nitrososphaera gargensis: insights into metabolic versatility and environmental adaptations.</title>
        <authorList>
            <person name="Spang A."/>
            <person name="Poehlein A."/>
            <person name="Offre P."/>
            <person name="Zumbragel S."/>
            <person name="Haider S."/>
            <person name="Rychlik N."/>
            <person name="Nowka B."/>
            <person name="Schmeisser C."/>
            <person name="Lebedeva E.V."/>
            <person name="Rattei T."/>
            <person name="Bohm C."/>
            <person name="Schmid M."/>
            <person name="Galushko A."/>
            <person name="Hatzenpichler R."/>
            <person name="Weinmaier T."/>
            <person name="Daniel R."/>
            <person name="Schleper C."/>
            <person name="Spieck E."/>
            <person name="Streit W."/>
            <person name="Wagner M."/>
        </authorList>
    </citation>
    <scope>NUCLEOTIDE SEQUENCE [LARGE SCALE GENOMIC DNA]</scope>
    <source>
        <strain evidence="7">Enrichment culture Ga9.2</strain>
    </source>
</reference>